<reference evidence="1" key="2">
    <citation type="submission" date="2020-11" db="EMBL/GenBank/DDBJ databases">
        <authorList>
            <person name="McCartney M.A."/>
            <person name="Auch B."/>
            <person name="Kono T."/>
            <person name="Mallez S."/>
            <person name="Becker A."/>
            <person name="Gohl D.M."/>
            <person name="Silverstein K.A.T."/>
            <person name="Koren S."/>
            <person name="Bechman K.B."/>
            <person name="Herman A."/>
            <person name="Abrahante J.E."/>
            <person name="Garbe J."/>
        </authorList>
    </citation>
    <scope>NUCLEOTIDE SEQUENCE</scope>
    <source>
        <strain evidence="1">Duluth1</strain>
        <tissue evidence="1">Whole animal</tissue>
    </source>
</reference>
<accession>A0A9D4IH23</accession>
<dbReference type="AlphaFoldDB" id="A0A9D4IH23"/>
<reference evidence="1" key="1">
    <citation type="journal article" date="2019" name="bioRxiv">
        <title>The Genome of the Zebra Mussel, Dreissena polymorpha: A Resource for Invasive Species Research.</title>
        <authorList>
            <person name="McCartney M.A."/>
            <person name="Auch B."/>
            <person name="Kono T."/>
            <person name="Mallez S."/>
            <person name="Zhang Y."/>
            <person name="Obille A."/>
            <person name="Becker A."/>
            <person name="Abrahante J.E."/>
            <person name="Garbe J."/>
            <person name="Badalamenti J.P."/>
            <person name="Herman A."/>
            <person name="Mangelson H."/>
            <person name="Liachko I."/>
            <person name="Sullivan S."/>
            <person name="Sone E.D."/>
            <person name="Koren S."/>
            <person name="Silverstein K.A.T."/>
            <person name="Beckman K.B."/>
            <person name="Gohl D.M."/>
        </authorList>
    </citation>
    <scope>NUCLEOTIDE SEQUENCE</scope>
    <source>
        <strain evidence="1">Duluth1</strain>
        <tissue evidence="1">Whole animal</tissue>
    </source>
</reference>
<gene>
    <name evidence="1" type="ORF">DPMN_173575</name>
</gene>
<dbReference type="Proteomes" id="UP000828390">
    <property type="component" value="Unassembled WGS sequence"/>
</dbReference>
<evidence type="ECO:0000313" key="1">
    <source>
        <dbReference type="EMBL" id="KAH3772237.1"/>
    </source>
</evidence>
<comment type="caution">
    <text evidence="1">The sequence shown here is derived from an EMBL/GenBank/DDBJ whole genome shotgun (WGS) entry which is preliminary data.</text>
</comment>
<keyword evidence="2" id="KW-1185">Reference proteome</keyword>
<name>A0A9D4IH23_DREPO</name>
<dbReference type="EMBL" id="JAIWYP010000009">
    <property type="protein sequence ID" value="KAH3772237.1"/>
    <property type="molecule type" value="Genomic_DNA"/>
</dbReference>
<protein>
    <submittedName>
        <fullName evidence="1">Uncharacterized protein</fullName>
    </submittedName>
</protein>
<proteinExistence type="predicted"/>
<sequence length="73" mass="8348">MRSCKIRPMGPTESNAGIHKANAEKFNNDKRQPSLKSRMWYTTEVQLGLLQSFPVLKRMYLSLGQPTDLIRAP</sequence>
<organism evidence="1 2">
    <name type="scientific">Dreissena polymorpha</name>
    <name type="common">Zebra mussel</name>
    <name type="synonym">Mytilus polymorpha</name>
    <dbReference type="NCBI Taxonomy" id="45954"/>
    <lineage>
        <taxon>Eukaryota</taxon>
        <taxon>Metazoa</taxon>
        <taxon>Spiralia</taxon>
        <taxon>Lophotrochozoa</taxon>
        <taxon>Mollusca</taxon>
        <taxon>Bivalvia</taxon>
        <taxon>Autobranchia</taxon>
        <taxon>Heteroconchia</taxon>
        <taxon>Euheterodonta</taxon>
        <taxon>Imparidentia</taxon>
        <taxon>Neoheterodontei</taxon>
        <taxon>Myida</taxon>
        <taxon>Dreissenoidea</taxon>
        <taxon>Dreissenidae</taxon>
        <taxon>Dreissena</taxon>
    </lineage>
</organism>
<evidence type="ECO:0000313" key="2">
    <source>
        <dbReference type="Proteomes" id="UP000828390"/>
    </source>
</evidence>